<sequence>MNDNITAYNSTRAGTSVTLNSRVPSSQRSNNTDVIKVDLKKIDIRPTGAQLTLQTDIRLAVWFRLNTHDICLCLNEMKDKVAIPLNQMVGFRVAEYKEIEVQLLNNFRRSYYHNNIEVKGDPTNGLLEGATSLIFTTLPYVTLDTLVAVEAAIIKYKTECHNNSQINNSQINNSQGNNSQMYVTWVLFVERGAVVVPYDISLSSLLNHIGGKFNLQLNSERISYKNGVGEMIALRDEEDWKVAKWEAKFEKKPGVEVHLA</sequence>
<dbReference type="SUPFAM" id="SSF54277">
    <property type="entry name" value="CAD &amp; PB1 domains"/>
    <property type="match status" value="1"/>
</dbReference>
<organism evidence="1 2">
    <name type="scientific">Gigaspora margarita</name>
    <dbReference type="NCBI Taxonomy" id="4874"/>
    <lineage>
        <taxon>Eukaryota</taxon>
        <taxon>Fungi</taxon>
        <taxon>Fungi incertae sedis</taxon>
        <taxon>Mucoromycota</taxon>
        <taxon>Glomeromycotina</taxon>
        <taxon>Glomeromycetes</taxon>
        <taxon>Diversisporales</taxon>
        <taxon>Gigasporaceae</taxon>
        <taxon>Gigaspora</taxon>
    </lineage>
</organism>
<dbReference type="CDD" id="cd05992">
    <property type="entry name" value="PB1"/>
    <property type="match status" value="1"/>
</dbReference>
<dbReference type="AlphaFoldDB" id="A0A8H3X237"/>
<accession>A0A8H3X237</accession>
<dbReference type="Proteomes" id="UP000439903">
    <property type="component" value="Unassembled WGS sequence"/>
</dbReference>
<dbReference type="OrthoDB" id="2373661at2759"/>
<dbReference type="Gene3D" id="3.10.20.90">
    <property type="entry name" value="Phosphatidylinositol 3-kinase Catalytic Subunit, Chain A, domain 1"/>
    <property type="match status" value="1"/>
</dbReference>
<evidence type="ECO:0000313" key="2">
    <source>
        <dbReference type="Proteomes" id="UP000439903"/>
    </source>
</evidence>
<dbReference type="EMBL" id="WTPW01002027">
    <property type="protein sequence ID" value="KAF0400950.1"/>
    <property type="molecule type" value="Genomic_DNA"/>
</dbReference>
<name>A0A8H3X237_GIGMA</name>
<keyword evidence="2" id="KW-1185">Reference proteome</keyword>
<evidence type="ECO:0000313" key="1">
    <source>
        <dbReference type="EMBL" id="KAF0400950.1"/>
    </source>
</evidence>
<proteinExistence type="predicted"/>
<gene>
    <name evidence="1" type="ORF">F8M41_009505</name>
</gene>
<reference evidence="1 2" key="1">
    <citation type="journal article" date="2019" name="Environ. Microbiol.">
        <title>At the nexus of three kingdoms: the genome of the mycorrhizal fungus Gigaspora margarita provides insights into plant, endobacterial and fungal interactions.</title>
        <authorList>
            <person name="Venice F."/>
            <person name="Ghignone S."/>
            <person name="Salvioli di Fossalunga A."/>
            <person name="Amselem J."/>
            <person name="Novero M."/>
            <person name="Xianan X."/>
            <person name="Sedzielewska Toro K."/>
            <person name="Morin E."/>
            <person name="Lipzen A."/>
            <person name="Grigoriev I.V."/>
            <person name="Henrissat B."/>
            <person name="Martin F.M."/>
            <person name="Bonfante P."/>
        </authorList>
    </citation>
    <scope>NUCLEOTIDE SEQUENCE [LARGE SCALE GENOMIC DNA]</scope>
    <source>
        <strain evidence="1 2">BEG34</strain>
    </source>
</reference>
<comment type="caution">
    <text evidence="1">The sequence shown here is derived from an EMBL/GenBank/DDBJ whole genome shotgun (WGS) entry which is preliminary data.</text>
</comment>
<protein>
    <submittedName>
        <fullName evidence="1">Uncharacterized protein</fullName>
    </submittedName>
</protein>